<evidence type="ECO:0000256" key="1">
    <source>
        <dbReference type="ARBA" id="ARBA00009460"/>
    </source>
</evidence>
<dbReference type="PIRSF" id="PIRSF006221">
    <property type="entry name" value="Ketosamine-3-kinase"/>
    <property type="match status" value="1"/>
</dbReference>
<accession>A0A7S8C1U8</accession>
<dbReference type="RefSeq" id="WP_213163054.1">
    <property type="nucleotide sequence ID" value="NZ_CP058214.1"/>
</dbReference>
<keyword evidence="4" id="KW-1185">Reference proteome</keyword>
<gene>
    <name evidence="3" type="ORF">HW532_03310</name>
</gene>
<dbReference type="AlphaFoldDB" id="A0A7S8C1U8"/>
<dbReference type="Pfam" id="PF03881">
    <property type="entry name" value="Fructosamin_kin"/>
    <property type="match status" value="1"/>
</dbReference>
<organism evidence="3 4">
    <name type="scientific">Kaustia mangrovi</name>
    <dbReference type="NCBI Taxonomy" id="2593653"/>
    <lineage>
        <taxon>Bacteria</taxon>
        <taxon>Pseudomonadati</taxon>
        <taxon>Pseudomonadota</taxon>
        <taxon>Alphaproteobacteria</taxon>
        <taxon>Hyphomicrobiales</taxon>
        <taxon>Parvibaculaceae</taxon>
        <taxon>Kaustia</taxon>
    </lineage>
</organism>
<dbReference type="GO" id="GO:0016301">
    <property type="term" value="F:kinase activity"/>
    <property type="evidence" value="ECO:0007669"/>
    <property type="project" value="UniProtKB-UniRule"/>
</dbReference>
<comment type="similarity">
    <text evidence="1 2">Belongs to the fructosamine kinase family.</text>
</comment>
<proteinExistence type="inferred from homology"/>
<dbReference type="InterPro" id="IPR016477">
    <property type="entry name" value="Fructo-/Ketosamine-3-kinase"/>
</dbReference>
<dbReference type="PANTHER" id="PTHR12149">
    <property type="entry name" value="FRUCTOSAMINE 3 KINASE-RELATED PROTEIN"/>
    <property type="match status" value="1"/>
</dbReference>
<name>A0A7S8C1U8_9HYPH</name>
<evidence type="ECO:0000313" key="3">
    <source>
        <dbReference type="EMBL" id="QPC41826.1"/>
    </source>
</evidence>
<keyword evidence="2" id="KW-0808">Transferase</keyword>
<keyword evidence="2 3" id="KW-0418">Kinase</keyword>
<evidence type="ECO:0000256" key="2">
    <source>
        <dbReference type="PIRNR" id="PIRNR006221"/>
    </source>
</evidence>
<dbReference type="KEGG" id="kmn:HW532_03310"/>
<dbReference type="PANTHER" id="PTHR12149:SF8">
    <property type="entry name" value="PROTEIN-RIBULOSAMINE 3-KINASE"/>
    <property type="match status" value="1"/>
</dbReference>
<dbReference type="Gene3D" id="3.30.200.20">
    <property type="entry name" value="Phosphorylase Kinase, domain 1"/>
    <property type="match status" value="1"/>
</dbReference>
<protein>
    <submittedName>
        <fullName evidence="3">Fructosamine kinase family protein</fullName>
    </submittedName>
</protein>
<sequence length="283" mass="30811">MSKAVEQALGCRATSLQPLSRSWGLKVMRAGLDDGRTVLVKQGPGDLPGHAGLEGWMLDELARETALPVPDVLHASPDLLVTDWIDNEGGPSSPAHERHAAELLAALHTMRQPSFGYSRDTAIGGLAQPNPETTSWVAFFRDHRLVHMADIAHGRGRLPGPVRTRIDRLADRLADYIDEPAHPSLLHGDLWGGNVLVRGERIAAVIDPAISCGHPEIELAFTTLFATFGRPFFDAYGALAPLDKEFFTLRLHIYNLYPLLVHVALFGGSYVPPVEATLERAGC</sequence>
<reference evidence="3 4" key="1">
    <citation type="submission" date="2020-06" db="EMBL/GenBank/DDBJ databases">
        <title>Genome sequence of 2 isolates from Red Sea Mangroves.</title>
        <authorList>
            <person name="Sefrji F."/>
            <person name="Michoud G."/>
            <person name="Merlino G."/>
            <person name="Daffonchio D."/>
        </authorList>
    </citation>
    <scope>NUCLEOTIDE SEQUENCE [LARGE SCALE GENOMIC DNA]</scope>
    <source>
        <strain evidence="3 4">R1DC25</strain>
    </source>
</reference>
<dbReference type="InterPro" id="IPR011009">
    <property type="entry name" value="Kinase-like_dom_sf"/>
</dbReference>
<dbReference type="Proteomes" id="UP000593594">
    <property type="component" value="Chromosome"/>
</dbReference>
<dbReference type="EMBL" id="CP058214">
    <property type="protein sequence ID" value="QPC41826.1"/>
    <property type="molecule type" value="Genomic_DNA"/>
</dbReference>
<dbReference type="SUPFAM" id="SSF56112">
    <property type="entry name" value="Protein kinase-like (PK-like)"/>
    <property type="match status" value="1"/>
</dbReference>
<evidence type="ECO:0000313" key="4">
    <source>
        <dbReference type="Proteomes" id="UP000593594"/>
    </source>
</evidence>
<dbReference type="Gene3D" id="3.90.1200.10">
    <property type="match status" value="1"/>
</dbReference>